<evidence type="ECO:0000256" key="2">
    <source>
        <dbReference type="ARBA" id="ARBA00022475"/>
    </source>
</evidence>
<evidence type="ECO:0000256" key="3">
    <source>
        <dbReference type="ARBA" id="ARBA00022692"/>
    </source>
</evidence>
<evidence type="ECO:0000256" key="6">
    <source>
        <dbReference type="SAM" id="Phobius"/>
    </source>
</evidence>
<feature type="transmembrane region" description="Helical" evidence="6">
    <location>
        <begin position="264"/>
        <end position="293"/>
    </location>
</feature>
<gene>
    <name evidence="7" type="ORF">PM02_12430</name>
</gene>
<feature type="transmembrane region" description="Helical" evidence="6">
    <location>
        <begin position="178"/>
        <end position="194"/>
    </location>
</feature>
<keyword evidence="2" id="KW-1003">Cell membrane</keyword>
<dbReference type="Pfam" id="PF02653">
    <property type="entry name" value="BPD_transp_2"/>
    <property type="match status" value="1"/>
</dbReference>
<dbReference type="CDD" id="cd06581">
    <property type="entry name" value="TM_PBP1_LivM_like"/>
    <property type="match status" value="1"/>
</dbReference>
<feature type="transmembrane region" description="Helical" evidence="6">
    <location>
        <begin position="313"/>
        <end position="334"/>
    </location>
</feature>
<keyword evidence="8" id="KW-1185">Reference proteome</keyword>
<evidence type="ECO:0000256" key="5">
    <source>
        <dbReference type="ARBA" id="ARBA00023136"/>
    </source>
</evidence>
<dbReference type="InterPro" id="IPR001851">
    <property type="entry name" value="ABC_transp_permease"/>
</dbReference>
<keyword evidence="5 6" id="KW-0472">Membrane</keyword>
<organism evidence="7 8">
    <name type="scientific">Sulfitobacter mediterraneus</name>
    <dbReference type="NCBI Taxonomy" id="83219"/>
    <lineage>
        <taxon>Bacteria</taxon>
        <taxon>Pseudomonadati</taxon>
        <taxon>Pseudomonadota</taxon>
        <taxon>Alphaproteobacteria</taxon>
        <taxon>Rhodobacterales</taxon>
        <taxon>Roseobacteraceae</taxon>
        <taxon>Sulfitobacter</taxon>
    </lineage>
</organism>
<dbReference type="PANTHER" id="PTHR30482:SF10">
    <property type="entry name" value="HIGH-AFFINITY BRANCHED-CHAIN AMINO ACID TRANSPORT PROTEIN BRAE"/>
    <property type="match status" value="1"/>
</dbReference>
<feature type="transmembrane region" description="Helical" evidence="6">
    <location>
        <begin position="230"/>
        <end position="252"/>
    </location>
</feature>
<dbReference type="GO" id="GO:0005886">
    <property type="term" value="C:plasma membrane"/>
    <property type="evidence" value="ECO:0007669"/>
    <property type="project" value="UniProtKB-SubCell"/>
</dbReference>
<dbReference type="Proteomes" id="UP000027337">
    <property type="component" value="Unassembled WGS sequence"/>
</dbReference>
<feature type="transmembrane region" description="Helical" evidence="6">
    <location>
        <begin position="47"/>
        <end position="67"/>
    </location>
</feature>
<feature type="transmembrane region" description="Helical" evidence="6">
    <location>
        <begin position="22"/>
        <end position="41"/>
    </location>
</feature>
<keyword evidence="3 6" id="KW-0812">Transmembrane</keyword>
<evidence type="ECO:0000313" key="7">
    <source>
        <dbReference type="EMBL" id="KAJ02585.1"/>
    </source>
</evidence>
<evidence type="ECO:0000256" key="1">
    <source>
        <dbReference type="ARBA" id="ARBA00004651"/>
    </source>
</evidence>
<dbReference type="PANTHER" id="PTHR30482">
    <property type="entry name" value="HIGH-AFFINITY BRANCHED-CHAIN AMINO ACID TRANSPORT SYSTEM PERMEASE"/>
    <property type="match status" value="1"/>
</dbReference>
<dbReference type="STRING" id="83219.PM02_12430"/>
<keyword evidence="4 6" id="KW-1133">Transmembrane helix</keyword>
<dbReference type="AlphaFoldDB" id="A0A061STL0"/>
<comment type="subcellular location">
    <subcellularLocation>
        <location evidence="1">Cell membrane</location>
        <topology evidence="1">Multi-pass membrane protein</topology>
    </subcellularLocation>
</comment>
<dbReference type="eggNOG" id="COG4177">
    <property type="taxonomic scope" value="Bacteria"/>
</dbReference>
<evidence type="ECO:0000313" key="8">
    <source>
        <dbReference type="Proteomes" id="UP000027337"/>
    </source>
</evidence>
<reference evidence="7 8" key="1">
    <citation type="journal article" date="2014" name="Genome Announc.">
        <title>Draft Genome Sequences of Two Isolates of the Roseobacter Group, Sulfitobacter sp. Strains 3SOLIMAR09 and 1FIGIMAR09, from Harbors of Mallorca Island (Mediterranean Sea).</title>
        <authorList>
            <person name="Mas-Llado M."/>
            <person name="Pina-Villalonga J.M."/>
            <person name="Brunet-Galmes I."/>
            <person name="Nogales B."/>
            <person name="Bosch R."/>
        </authorList>
    </citation>
    <scope>NUCLEOTIDE SEQUENCE [LARGE SCALE GENOMIC DNA]</scope>
    <source>
        <strain evidence="7 8">1FIGIMAR09</strain>
    </source>
</reference>
<sequence length="368" mass="40321">MRFVFKTSYDADISLFKHRAQAVWYGLLLLLVLATPLYFVVIGDAYLLGEITGILILAIAGMGLMLLTGHTGLPSLGHATFMAFGCYLNINLLGAGVPWLIAFPLSGLIAGGLGTMIALPVLRLHGVYLALATLAMSMLTSDFVVIAEPWTGGIAGAAVPDINILGMEINRYSTPYKFYYLVLFVTILIVWFYRNLLRTPTGRSFTAVRDSEISARAMGINLTRTKAMSFFLSATAAGLAGALFGHSAGYVTNETFDLVMSITLLLMIVIGGLGFIHGAFFGAIVVGIIPVAIANGRTFLSTTFDVNINVPGLESALFAFILICFILFEPMGLYGRWLKIRTYFELFPFYRKDMFKRQKSYLKTDRVQ</sequence>
<comment type="caution">
    <text evidence="7">The sequence shown here is derived from an EMBL/GenBank/DDBJ whole genome shotgun (WGS) entry which is preliminary data.</text>
</comment>
<proteinExistence type="predicted"/>
<dbReference type="InterPro" id="IPR043428">
    <property type="entry name" value="LivM-like"/>
</dbReference>
<dbReference type="GO" id="GO:0015658">
    <property type="term" value="F:branched-chain amino acid transmembrane transporter activity"/>
    <property type="evidence" value="ECO:0007669"/>
    <property type="project" value="InterPro"/>
</dbReference>
<dbReference type="EMBL" id="JEMU01000010">
    <property type="protein sequence ID" value="KAJ02585.1"/>
    <property type="molecule type" value="Genomic_DNA"/>
</dbReference>
<name>A0A061STL0_9RHOB</name>
<evidence type="ECO:0000256" key="4">
    <source>
        <dbReference type="ARBA" id="ARBA00022989"/>
    </source>
</evidence>
<protein>
    <submittedName>
        <fullName evidence="7">ABC transporter permease</fullName>
    </submittedName>
</protein>
<dbReference type="RefSeq" id="WP_037908873.1">
    <property type="nucleotide sequence ID" value="NZ_JEMU01000010.1"/>
</dbReference>
<accession>A0A061STL0</accession>